<feature type="compositionally biased region" description="Acidic residues" evidence="5">
    <location>
        <begin position="341"/>
        <end position="351"/>
    </location>
</feature>
<dbReference type="GO" id="GO:0006271">
    <property type="term" value="P:DNA strand elongation involved in DNA replication"/>
    <property type="evidence" value="ECO:0007669"/>
    <property type="project" value="TreeGrafter"/>
</dbReference>
<dbReference type="Gene3D" id="3.90.1030.20">
    <property type="entry name" value="DNA polymerase delta, p66 (Cdc27) subunit, wHTH domain"/>
    <property type="match status" value="1"/>
</dbReference>
<evidence type="ECO:0000313" key="6">
    <source>
        <dbReference type="EMBL" id="KDN40694.1"/>
    </source>
</evidence>
<gene>
    <name evidence="6" type="ORF">K437DRAFT_258561</name>
</gene>
<dbReference type="GO" id="GO:0003887">
    <property type="term" value="F:DNA-directed DNA polymerase activity"/>
    <property type="evidence" value="ECO:0007669"/>
    <property type="project" value="TreeGrafter"/>
</dbReference>
<dbReference type="GeneID" id="25265013"/>
<feature type="compositionally biased region" description="Basic residues" evidence="5">
    <location>
        <begin position="472"/>
        <end position="488"/>
    </location>
</feature>
<feature type="compositionally biased region" description="Low complexity" evidence="5">
    <location>
        <begin position="105"/>
        <end position="114"/>
    </location>
</feature>
<dbReference type="InterPro" id="IPR041913">
    <property type="entry name" value="POLD3_sf"/>
</dbReference>
<feature type="compositionally biased region" description="Low complexity" evidence="5">
    <location>
        <begin position="440"/>
        <end position="459"/>
    </location>
</feature>
<dbReference type="GO" id="GO:1904161">
    <property type="term" value="P:DNA synthesis involved in UV-damage excision repair"/>
    <property type="evidence" value="ECO:0007669"/>
    <property type="project" value="TreeGrafter"/>
</dbReference>
<dbReference type="PANTHER" id="PTHR17598:SF13">
    <property type="entry name" value="DNA POLYMERASE DELTA SUBUNIT 3"/>
    <property type="match status" value="1"/>
</dbReference>
<feature type="compositionally biased region" description="Gly residues" evidence="5">
    <location>
        <begin position="597"/>
        <end position="609"/>
    </location>
</feature>
<dbReference type="EMBL" id="JMSN01000088">
    <property type="protein sequence ID" value="KDN40694.1"/>
    <property type="molecule type" value="Genomic_DNA"/>
</dbReference>
<dbReference type="InParanoid" id="A0A066VPI7"/>
<dbReference type="OMA" id="ERRIHIF"/>
<dbReference type="AlphaFoldDB" id="A0A066VPI7"/>
<feature type="region of interest" description="Disordered" evidence="5">
    <location>
        <begin position="66"/>
        <end position="114"/>
    </location>
</feature>
<protein>
    <recommendedName>
        <fullName evidence="2">DNA polymerase delta subunit 3</fullName>
    </recommendedName>
</protein>
<evidence type="ECO:0000256" key="2">
    <source>
        <dbReference type="ARBA" id="ARBA00017589"/>
    </source>
</evidence>
<dbReference type="Pfam" id="PF09507">
    <property type="entry name" value="CDC27"/>
    <property type="match status" value="1"/>
</dbReference>
<feature type="compositionally biased region" description="Basic and acidic residues" evidence="5">
    <location>
        <begin position="543"/>
        <end position="557"/>
    </location>
</feature>
<proteinExistence type="predicted"/>
<evidence type="ECO:0000256" key="3">
    <source>
        <dbReference type="ARBA" id="ARBA00022705"/>
    </source>
</evidence>
<keyword evidence="4" id="KW-0539">Nucleus</keyword>
<comment type="caution">
    <text evidence="6">The sequence shown here is derived from an EMBL/GenBank/DDBJ whole genome shotgun (WGS) entry which is preliminary data.</text>
</comment>
<name>A0A066VPI7_TILAU</name>
<feature type="region of interest" description="Disordered" evidence="5">
    <location>
        <begin position="279"/>
        <end position="632"/>
    </location>
</feature>
<evidence type="ECO:0000256" key="4">
    <source>
        <dbReference type="ARBA" id="ARBA00023242"/>
    </source>
</evidence>
<sequence length="632" mass="65782">MLADSGADFLDARVRHEKKMITYRVMSRERRIHIFEAKKQMQDFFAKAAQSSEPVHATFIIKGRLPAGQTSAGSRKTSAKKRKHQDANPESSVGGGCGGGGGHAGANDSADGGAAMLVDGAEDTQITSSAQVTLQGRSDELQEASVPISVTLLVSDEKLEEAKARFETITSVHIYSLQAGAVKAVSTSPGIVSTQTDLHSNPTYARAWEAADRGSKLGVMHNSQVEDILDERVKARLLKGADATKAAVYGSAAAVAAASVNKDAPPAMASKTGNIALKGAGTSAEGSEPAAPSMRKKGTLDFSKAAPPKKKETPPPPAVKKSAAEKERGQSRKGNARLISSDEDDDGSELEEAPRAGGGDEEEDEEDDTDMGPIGYADDDIDDVAVAGKAARKRTEAPCAPMNAIKGKGNAAKTKEKDQREREKAALLAMMDSDEDDAGKAGADGEPVVAAASKASTSVMRGNADAEERKSSREKRRVRKQRMVKKKEKTKDAKGRTVVRNVETYESYSSWESDSDNGAKSMSNKRKAAGASSSSGHRGSKSKGVEDGKADKAKDTKPFAPAPTSAPAPAPAAPPSKPKAPAPVPAPASASAAGRKQSGGGADAAGGTGSNNNSNKPGQQSLMSFFGKQKKA</sequence>
<evidence type="ECO:0000256" key="5">
    <source>
        <dbReference type="SAM" id="MobiDB-lite"/>
    </source>
</evidence>
<comment type="subcellular location">
    <subcellularLocation>
        <location evidence="1">Nucleus</location>
    </subcellularLocation>
</comment>
<dbReference type="RefSeq" id="XP_013241471.1">
    <property type="nucleotide sequence ID" value="XM_013386017.1"/>
</dbReference>
<dbReference type="GO" id="GO:0006297">
    <property type="term" value="P:nucleotide-excision repair, DNA gap filling"/>
    <property type="evidence" value="ECO:0007669"/>
    <property type="project" value="TreeGrafter"/>
</dbReference>
<dbReference type="InterPro" id="IPR019038">
    <property type="entry name" value="POLD3"/>
</dbReference>
<feature type="compositionally biased region" description="Gly residues" evidence="5">
    <location>
        <begin position="93"/>
        <end position="104"/>
    </location>
</feature>
<dbReference type="GO" id="GO:0043625">
    <property type="term" value="C:delta DNA polymerase complex"/>
    <property type="evidence" value="ECO:0007669"/>
    <property type="project" value="InterPro"/>
</dbReference>
<feature type="compositionally biased region" description="Basic and acidic residues" evidence="5">
    <location>
        <begin position="413"/>
        <end position="425"/>
    </location>
</feature>
<evidence type="ECO:0000313" key="7">
    <source>
        <dbReference type="Proteomes" id="UP000027361"/>
    </source>
</evidence>
<evidence type="ECO:0000256" key="1">
    <source>
        <dbReference type="ARBA" id="ARBA00004123"/>
    </source>
</evidence>
<dbReference type="Proteomes" id="UP000027361">
    <property type="component" value="Unassembled WGS sequence"/>
</dbReference>
<dbReference type="HOGENOM" id="CLU_487618_0_0_1"/>
<feature type="compositionally biased region" description="Acidic residues" evidence="5">
    <location>
        <begin position="359"/>
        <end position="370"/>
    </location>
</feature>
<accession>A0A066VPI7</accession>
<keyword evidence="7" id="KW-1185">Reference proteome</keyword>
<dbReference type="PANTHER" id="PTHR17598">
    <property type="entry name" value="DNA POLYMERASE DELTA SUBUNIT 3"/>
    <property type="match status" value="1"/>
</dbReference>
<keyword evidence="3" id="KW-0235">DNA replication</keyword>
<dbReference type="OrthoDB" id="514823at2759"/>
<reference evidence="6 7" key="1">
    <citation type="submission" date="2014-05" db="EMBL/GenBank/DDBJ databases">
        <title>Draft genome sequence of a rare smut relative, Tilletiaria anomala UBC 951.</title>
        <authorList>
            <consortium name="DOE Joint Genome Institute"/>
            <person name="Toome M."/>
            <person name="Kuo A."/>
            <person name="Henrissat B."/>
            <person name="Lipzen A."/>
            <person name="Tritt A."/>
            <person name="Yoshinaga Y."/>
            <person name="Zane M."/>
            <person name="Barry K."/>
            <person name="Grigoriev I.V."/>
            <person name="Spatafora J.W."/>
            <person name="Aimea M.C."/>
        </authorList>
    </citation>
    <scope>NUCLEOTIDE SEQUENCE [LARGE SCALE GENOMIC DNA]</scope>
    <source>
        <strain evidence="6 7">UBC 951</strain>
    </source>
</reference>
<feature type="compositionally biased region" description="Pro residues" evidence="5">
    <location>
        <begin position="560"/>
        <end position="586"/>
    </location>
</feature>
<dbReference type="STRING" id="1037660.A0A066VPI7"/>
<organism evidence="6 7">
    <name type="scientific">Tilletiaria anomala (strain ATCC 24038 / CBS 436.72 / UBC 951)</name>
    <dbReference type="NCBI Taxonomy" id="1037660"/>
    <lineage>
        <taxon>Eukaryota</taxon>
        <taxon>Fungi</taxon>
        <taxon>Dikarya</taxon>
        <taxon>Basidiomycota</taxon>
        <taxon>Ustilaginomycotina</taxon>
        <taxon>Exobasidiomycetes</taxon>
        <taxon>Georgefischeriales</taxon>
        <taxon>Tilletiariaceae</taxon>
        <taxon>Tilletiaria</taxon>
    </lineage>
</organism>